<reference evidence="10 12" key="2">
    <citation type="submission" date="2018-03" db="EMBL/GenBank/DDBJ databases">
        <authorList>
            <person name="Fogelqvist J."/>
        </authorList>
    </citation>
    <scope>NUCLEOTIDE SEQUENCE [LARGE SCALE GENOMIC DNA]</scope>
</reference>
<keyword evidence="10" id="KW-0496">Mitochondrion</keyword>
<evidence type="ECO:0000256" key="2">
    <source>
        <dbReference type="ARBA" id="ARBA00006075"/>
    </source>
</evidence>
<keyword evidence="3 6" id="KW-0227">DNA damage</keyword>
<dbReference type="GO" id="GO:0000076">
    <property type="term" value="P:DNA replication checkpoint signaling"/>
    <property type="evidence" value="ECO:0007669"/>
    <property type="project" value="UniProtKB-UniRule"/>
</dbReference>
<dbReference type="GO" id="GO:0043111">
    <property type="term" value="P:replication fork arrest"/>
    <property type="evidence" value="ECO:0007669"/>
    <property type="project" value="TreeGrafter"/>
</dbReference>
<evidence type="ECO:0000256" key="4">
    <source>
        <dbReference type="ARBA" id="ARBA00023242"/>
    </source>
</evidence>
<accession>A0A0G4J7I6</accession>
<keyword evidence="5 6" id="KW-0131">Cell cycle</keyword>
<dbReference type="InterPro" id="IPR012923">
    <property type="entry name" value="Csm3"/>
</dbReference>
<dbReference type="AlphaFoldDB" id="A0A0G4J7I6"/>
<comment type="subcellular location">
    <subcellularLocation>
        <location evidence="1 6">Nucleus</location>
    </subcellularLocation>
</comment>
<feature type="compositionally biased region" description="Acidic residues" evidence="7">
    <location>
        <begin position="177"/>
        <end position="192"/>
    </location>
</feature>
<dbReference type="EMBL" id="CDSF01000144">
    <property type="protein sequence ID" value="CEP03324.1"/>
    <property type="molecule type" value="Genomic_DNA"/>
</dbReference>
<feature type="region of interest" description="Disordered" evidence="7">
    <location>
        <begin position="156"/>
        <end position="202"/>
    </location>
</feature>
<dbReference type="OrthoDB" id="437078at2759"/>
<feature type="domain" description="Chromosome segregation in meiosis protein 3" evidence="8">
    <location>
        <begin position="45"/>
        <end position="122"/>
    </location>
</feature>
<keyword evidence="11" id="KW-1185">Reference proteome</keyword>
<dbReference type="GO" id="GO:0031298">
    <property type="term" value="C:replication fork protection complex"/>
    <property type="evidence" value="ECO:0007669"/>
    <property type="project" value="TreeGrafter"/>
</dbReference>
<evidence type="ECO:0000256" key="6">
    <source>
        <dbReference type="RuleBase" id="RU366049"/>
    </source>
</evidence>
<dbReference type="STRING" id="37360.A0A0G4J7I6"/>
<evidence type="ECO:0000256" key="1">
    <source>
        <dbReference type="ARBA" id="ARBA00004123"/>
    </source>
</evidence>
<dbReference type="InterPro" id="IPR040038">
    <property type="entry name" value="TIPIN/Csm3/Swi3"/>
</dbReference>
<gene>
    <name evidence="9" type="ORF">PBRA_003084</name>
    <name evidence="10" type="ORF">PLBR_LOCUS2779</name>
</gene>
<organism evidence="9 11">
    <name type="scientific">Plasmodiophora brassicae</name>
    <name type="common">Clubroot disease agent</name>
    <dbReference type="NCBI Taxonomy" id="37360"/>
    <lineage>
        <taxon>Eukaryota</taxon>
        <taxon>Sar</taxon>
        <taxon>Rhizaria</taxon>
        <taxon>Endomyxa</taxon>
        <taxon>Phytomyxea</taxon>
        <taxon>Plasmodiophorida</taxon>
        <taxon>Plasmodiophoridae</taxon>
        <taxon>Plasmodiophora</taxon>
    </lineage>
</organism>
<comment type="similarity">
    <text evidence="2 6">Belongs to the CSM3 family.</text>
</comment>
<dbReference type="Proteomes" id="UP000039324">
    <property type="component" value="Unassembled WGS sequence"/>
</dbReference>
<evidence type="ECO:0000313" key="11">
    <source>
        <dbReference type="Proteomes" id="UP000039324"/>
    </source>
</evidence>
<sequence length="202" mass="22938">MDDIDIVEDDVVAGEGVDPAMAAEEAGTEPLPAKVRKPRLTFGSQMLLDPDRGLPFLLREGRQVRFHGKGHEARDLTRLMRLYRDWAKQLFPKLSFEALIDRIAKLGSSHDVNAFIAEERERQLMSRVEYHRGLRGDDNGAGRDDYIVDSERVASKRNRRRDDLADDGGDERNACAEGDDIRDEFDPDDEGELMALLDEQQQ</sequence>
<keyword evidence="4 6" id="KW-0539">Nucleus</keyword>
<comment type="function">
    <text evidence="6">Plays an important role in the control of DNA replication and the maintenance of replication fork stability.</text>
</comment>
<dbReference type="PANTHER" id="PTHR13220:SF11">
    <property type="entry name" value="TIMELESS-INTERACTING PROTEIN"/>
    <property type="match status" value="1"/>
</dbReference>
<geneLocation type="mitochondrion" evidence="10"/>
<evidence type="ECO:0000313" key="10">
    <source>
        <dbReference type="EMBL" id="SPQ95564.1"/>
    </source>
</evidence>
<evidence type="ECO:0000256" key="5">
    <source>
        <dbReference type="ARBA" id="ARBA00023306"/>
    </source>
</evidence>
<dbReference type="GO" id="GO:0003677">
    <property type="term" value="F:DNA binding"/>
    <property type="evidence" value="ECO:0007669"/>
    <property type="project" value="TreeGrafter"/>
</dbReference>
<evidence type="ECO:0000256" key="3">
    <source>
        <dbReference type="ARBA" id="ARBA00022763"/>
    </source>
</evidence>
<evidence type="ECO:0000259" key="8">
    <source>
        <dbReference type="Pfam" id="PF07962"/>
    </source>
</evidence>
<proteinExistence type="inferred from homology"/>
<name>A0A0G4J7I6_PLABS</name>
<dbReference type="Proteomes" id="UP000290189">
    <property type="component" value="Unassembled WGS sequence"/>
</dbReference>
<dbReference type="Pfam" id="PF07962">
    <property type="entry name" value="Swi3"/>
    <property type="match status" value="1"/>
</dbReference>
<dbReference type="GO" id="GO:0006974">
    <property type="term" value="P:DNA damage response"/>
    <property type="evidence" value="ECO:0007669"/>
    <property type="project" value="UniProtKB-KW"/>
</dbReference>
<dbReference type="EMBL" id="OVEO01000004">
    <property type="protein sequence ID" value="SPQ95564.1"/>
    <property type="molecule type" value="Genomic_DNA"/>
</dbReference>
<evidence type="ECO:0000313" key="12">
    <source>
        <dbReference type="Proteomes" id="UP000290189"/>
    </source>
</evidence>
<evidence type="ECO:0000256" key="7">
    <source>
        <dbReference type="SAM" id="MobiDB-lite"/>
    </source>
</evidence>
<dbReference type="PANTHER" id="PTHR13220">
    <property type="entry name" value="TIMELESS INTERACTING-RELATED"/>
    <property type="match status" value="1"/>
</dbReference>
<reference evidence="9 11" key="1">
    <citation type="submission" date="2015-02" db="EMBL/GenBank/DDBJ databases">
        <authorList>
            <person name="Chooi Y.-H."/>
        </authorList>
    </citation>
    <scope>NUCLEOTIDE SEQUENCE [LARGE SCALE GENOMIC DNA]</scope>
    <source>
        <strain evidence="9">E3</strain>
    </source>
</reference>
<dbReference type="GO" id="GO:0031297">
    <property type="term" value="P:replication fork processing"/>
    <property type="evidence" value="ECO:0007669"/>
    <property type="project" value="UniProtKB-UniRule"/>
</dbReference>
<protein>
    <recommendedName>
        <fullName evidence="8">Chromosome segregation in meiosis protein 3 domain-containing protein</fullName>
    </recommendedName>
</protein>
<evidence type="ECO:0000313" key="9">
    <source>
        <dbReference type="EMBL" id="CEP03324.1"/>
    </source>
</evidence>